<dbReference type="GO" id="GO:0030246">
    <property type="term" value="F:carbohydrate binding"/>
    <property type="evidence" value="ECO:0007669"/>
    <property type="project" value="UniProtKB-ARBA"/>
</dbReference>
<dbReference type="Pfam" id="PF13407">
    <property type="entry name" value="Peripla_BP_4"/>
    <property type="match status" value="1"/>
</dbReference>
<sequence length="131" mass="14266">NRENGFIDTIKKEFPDIKIVDEQYGMATVETALQTTEDMLTKNTELDGLYACNASTAVGALQALQSQGRTEQIKMVGFDAEEALVNGLKSGAIDSLVVQNPYKMGYEGVKAVIARLDGKEVPKHIDTGVER</sequence>
<name>X1CBV4_9ZZZZ</name>
<comment type="similarity">
    <text evidence="2">Belongs to the bacterial solute-binding protein 2 family.</text>
</comment>
<dbReference type="InterPro" id="IPR028082">
    <property type="entry name" value="Peripla_BP_I"/>
</dbReference>
<dbReference type="AlphaFoldDB" id="X1CBV4"/>
<feature type="non-terminal residue" evidence="5">
    <location>
        <position position="1"/>
    </location>
</feature>
<evidence type="ECO:0000259" key="4">
    <source>
        <dbReference type="Pfam" id="PF13407"/>
    </source>
</evidence>
<dbReference type="GO" id="GO:0030313">
    <property type="term" value="C:cell envelope"/>
    <property type="evidence" value="ECO:0007669"/>
    <property type="project" value="UniProtKB-SubCell"/>
</dbReference>
<dbReference type="Gene3D" id="3.40.50.2300">
    <property type="match status" value="1"/>
</dbReference>
<proteinExistence type="inferred from homology"/>
<reference evidence="5" key="1">
    <citation type="journal article" date="2014" name="Front. Microbiol.">
        <title>High frequency of phylogenetically diverse reductive dehalogenase-homologous genes in deep subseafloor sedimentary metagenomes.</title>
        <authorList>
            <person name="Kawai M."/>
            <person name="Futagami T."/>
            <person name="Toyoda A."/>
            <person name="Takaki Y."/>
            <person name="Nishi S."/>
            <person name="Hori S."/>
            <person name="Arai W."/>
            <person name="Tsubouchi T."/>
            <person name="Morono Y."/>
            <person name="Uchiyama I."/>
            <person name="Ito T."/>
            <person name="Fujiyama A."/>
            <person name="Inagaki F."/>
            <person name="Takami H."/>
        </authorList>
    </citation>
    <scope>NUCLEOTIDE SEQUENCE</scope>
    <source>
        <strain evidence="5">Expedition CK06-06</strain>
    </source>
</reference>
<evidence type="ECO:0000313" key="5">
    <source>
        <dbReference type="EMBL" id="GAH05701.1"/>
    </source>
</evidence>
<keyword evidence="3" id="KW-0732">Signal</keyword>
<feature type="domain" description="Periplasmic binding protein" evidence="4">
    <location>
        <begin position="2"/>
        <end position="120"/>
    </location>
</feature>
<feature type="non-terminal residue" evidence="5">
    <location>
        <position position="131"/>
    </location>
</feature>
<comment type="subcellular location">
    <subcellularLocation>
        <location evidence="1">Cell envelope</location>
    </subcellularLocation>
</comment>
<comment type="caution">
    <text evidence="5">The sequence shown here is derived from an EMBL/GenBank/DDBJ whole genome shotgun (WGS) entry which is preliminary data.</text>
</comment>
<dbReference type="SUPFAM" id="SSF53822">
    <property type="entry name" value="Periplasmic binding protein-like I"/>
    <property type="match status" value="1"/>
</dbReference>
<evidence type="ECO:0000256" key="3">
    <source>
        <dbReference type="ARBA" id="ARBA00022729"/>
    </source>
</evidence>
<organism evidence="5">
    <name type="scientific">marine sediment metagenome</name>
    <dbReference type="NCBI Taxonomy" id="412755"/>
    <lineage>
        <taxon>unclassified sequences</taxon>
        <taxon>metagenomes</taxon>
        <taxon>ecological metagenomes</taxon>
    </lineage>
</organism>
<gene>
    <name evidence="5" type="ORF">S01H4_63779</name>
</gene>
<dbReference type="PANTHER" id="PTHR46847:SF1">
    <property type="entry name" value="D-ALLOSE-BINDING PERIPLASMIC PROTEIN-RELATED"/>
    <property type="match status" value="1"/>
</dbReference>
<dbReference type="EMBL" id="BART01038468">
    <property type="protein sequence ID" value="GAH05701.1"/>
    <property type="molecule type" value="Genomic_DNA"/>
</dbReference>
<protein>
    <recommendedName>
        <fullName evidence="4">Periplasmic binding protein domain-containing protein</fullName>
    </recommendedName>
</protein>
<accession>X1CBV4</accession>
<dbReference type="PANTHER" id="PTHR46847">
    <property type="entry name" value="D-ALLOSE-BINDING PERIPLASMIC PROTEIN-RELATED"/>
    <property type="match status" value="1"/>
</dbReference>
<evidence type="ECO:0000256" key="1">
    <source>
        <dbReference type="ARBA" id="ARBA00004196"/>
    </source>
</evidence>
<evidence type="ECO:0000256" key="2">
    <source>
        <dbReference type="ARBA" id="ARBA00007639"/>
    </source>
</evidence>
<dbReference type="InterPro" id="IPR025997">
    <property type="entry name" value="SBP_2_dom"/>
</dbReference>